<organism evidence="3">
    <name type="scientific">Prunus dulcis</name>
    <name type="common">Almond</name>
    <name type="synonym">Amygdalus dulcis</name>
    <dbReference type="NCBI Taxonomy" id="3755"/>
    <lineage>
        <taxon>Eukaryota</taxon>
        <taxon>Viridiplantae</taxon>
        <taxon>Streptophyta</taxon>
        <taxon>Embryophyta</taxon>
        <taxon>Tracheophyta</taxon>
        <taxon>Spermatophyta</taxon>
        <taxon>Magnoliopsida</taxon>
        <taxon>eudicotyledons</taxon>
        <taxon>Gunneridae</taxon>
        <taxon>Pentapetalae</taxon>
        <taxon>rosids</taxon>
        <taxon>fabids</taxon>
        <taxon>Rosales</taxon>
        <taxon>Rosaceae</taxon>
        <taxon>Amygdaloideae</taxon>
        <taxon>Amygdaleae</taxon>
        <taxon>Prunus</taxon>
    </lineage>
</organism>
<feature type="region of interest" description="Disordered" evidence="1">
    <location>
        <begin position="289"/>
        <end position="445"/>
    </location>
</feature>
<feature type="compositionally biased region" description="Basic and acidic residues" evidence="1">
    <location>
        <begin position="132"/>
        <end position="143"/>
    </location>
</feature>
<gene>
    <name evidence="3" type="ORF">Prudu_004203</name>
</gene>
<name>A0A4Y1QUV0_PRUDU</name>
<feature type="domain" description="DUF632" evidence="2">
    <location>
        <begin position="452"/>
        <end position="777"/>
    </location>
</feature>
<dbReference type="InterPro" id="IPR006867">
    <property type="entry name" value="DUF632"/>
</dbReference>
<evidence type="ECO:0000259" key="2">
    <source>
        <dbReference type="Pfam" id="PF04782"/>
    </source>
</evidence>
<evidence type="ECO:0000256" key="1">
    <source>
        <dbReference type="SAM" id="MobiDB-lite"/>
    </source>
</evidence>
<feature type="compositionally biased region" description="Basic and acidic residues" evidence="1">
    <location>
        <begin position="325"/>
        <end position="339"/>
    </location>
</feature>
<feature type="compositionally biased region" description="Low complexity" evidence="1">
    <location>
        <begin position="429"/>
        <end position="445"/>
    </location>
</feature>
<protein>
    <recommendedName>
        <fullName evidence="2">DUF632 domain-containing protein</fullName>
    </recommendedName>
</protein>
<feature type="compositionally biased region" description="Low complexity" evidence="1">
    <location>
        <begin position="170"/>
        <end position="184"/>
    </location>
</feature>
<dbReference type="Pfam" id="PF04782">
    <property type="entry name" value="DUF632"/>
    <property type="match status" value="1"/>
</dbReference>
<dbReference type="EMBL" id="AP019297">
    <property type="protein sequence ID" value="BBG95611.1"/>
    <property type="molecule type" value="Genomic_DNA"/>
</dbReference>
<feature type="compositionally biased region" description="Low complexity" evidence="1">
    <location>
        <begin position="119"/>
        <end position="131"/>
    </location>
</feature>
<feature type="compositionally biased region" description="Low complexity" evidence="1">
    <location>
        <begin position="144"/>
        <end position="161"/>
    </location>
</feature>
<feature type="region of interest" description="Disordered" evidence="1">
    <location>
        <begin position="244"/>
        <end position="271"/>
    </location>
</feature>
<evidence type="ECO:0000313" key="3">
    <source>
        <dbReference type="EMBL" id="BBG95611.1"/>
    </source>
</evidence>
<accession>A0A4Y1QUV0</accession>
<feature type="compositionally biased region" description="Polar residues" evidence="1">
    <location>
        <begin position="360"/>
        <end position="370"/>
    </location>
</feature>
<feature type="compositionally biased region" description="Basic and acidic residues" evidence="1">
    <location>
        <begin position="305"/>
        <end position="315"/>
    </location>
</feature>
<feature type="region of interest" description="Disordered" evidence="1">
    <location>
        <begin position="27"/>
        <end position="78"/>
    </location>
</feature>
<dbReference type="PANTHER" id="PTHR21450">
    <property type="entry name" value="PROTEIN ALTERED PHOSPHATE STARVATION RESPONSE 1"/>
    <property type="match status" value="1"/>
</dbReference>
<feature type="compositionally biased region" description="Pro residues" evidence="1">
    <location>
        <begin position="249"/>
        <end position="267"/>
    </location>
</feature>
<sequence>MYIIFGSAVVHNASFVRTGVEDTMRRRTAVKRRDGGGGGESARTSSKRRRIPATLSPQPPLLFPLPQAHRRRPLQVRRRRPHNLRRRWVFFAAGISRSHVASDEGKPRRHPHKNDKHSSSSTSISHSVSVDSPKEEDIEDSHLHLSSGSGSDSDLDSPSGHIHIEESPEQEVPSSSSYGYPPTSHMYYMRRSGTPMQTVSYEEPGRYPAQNGPYPDPYLGYSDYQPYGGGGFFGYPMGSPMTSEYPYNRRPPSPPPSDPPPAPPSPPKTSTWDFLNVFDTFDNSGYLGYNPRARYGYGSTTSSPDSKEVREREGIPELEDETEQEVMKEVHKEKRKANEDGYLSRNRNSGEGTSRGVRLQQPSSEGSSGTVPLHSSDGSSGTVPLHSSERSSGTVPLHSSESSHSVQGKEIKSSPDTIGSKNSEEEAPSTLGVGSSKGSSLTTLSVHGTRDLQEVVKEIRDEFETASSYGKEVAMLLEVGKLPYQPRGAALKDREGRKLESLILYLVAPSMLSSQPTSGQPVRLTSKTMKMAKAYQGEPGKDFNKKSGNLSSTLEKLYAWEKKLYKEVKDEEKLRVDYEKKCKRLKSLDYHGAESAKIDATQASVRKLLTKIDVCIRAVDTISSRIHKLRDEELLPQVTELIHGLIRMWKSMLKCHQKQFQAIMESKIRSLKVNTGLRRDSGLKATLELEMELLKWCTSFNNWVNTQKSYVESLNGWLLKCINQEPEVTPDGVAPFSPSRMGAPPIFVVCNDWCQAMERISEKGVADAMHDFASTLHQLWERQDEEQRQRIKAEYVSKNLESQLRKLRMERAKREHDHDASTDKTALSKAPSESGVSPLDDLKVDLDLMRKRLSEEKARHKEAIKLVNHAASNSLQAGLVPIFESLNNFTSEALKVHELVRLQDAGGS</sequence>
<feature type="compositionally biased region" description="Basic and acidic residues" evidence="1">
    <location>
        <begin position="809"/>
        <end position="822"/>
    </location>
</feature>
<proteinExistence type="predicted"/>
<reference evidence="3" key="1">
    <citation type="journal article" date="2019" name="Science">
        <title>Mutation of a bHLH transcription factor allowed almond domestication.</title>
        <authorList>
            <person name="Sanchez-Perez R."/>
            <person name="Pavan S."/>
            <person name="Mazzeo R."/>
            <person name="Moldovan C."/>
            <person name="Aiese Cigliano R."/>
            <person name="Del Cueto J."/>
            <person name="Ricciardi F."/>
            <person name="Lotti C."/>
            <person name="Ricciardi L."/>
            <person name="Dicenta F."/>
            <person name="Lopez-Marques R.L."/>
            <person name="Lindberg Moller B."/>
        </authorList>
    </citation>
    <scope>NUCLEOTIDE SEQUENCE</scope>
</reference>
<feature type="compositionally biased region" description="Basic residues" evidence="1">
    <location>
        <begin position="68"/>
        <end position="78"/>
    </location>
</feature>
<feature type="region of interest" description="Disordered" evidence="1">
    <location>
        <begin position="809"/>
        <end position="838"/>
    </location>
</feature>
<dbReference type="PANTHER" id="PTHR21450:SF2">
    <property type="entry name" value="FAMILY PROTEIN, PUTATIVE (DUF630 AND DUF632)-RELATED"/>
    <property type="match status" value="1"/>
</dbReference>
<feature type="region of interest" description="Disordered" evidence="1">
    <location>
        <begin position="99"/>
        <end position="186"/>
    </location>
</feature>
<dbReference type="AlphaFoldDB" id="A0A4Y1QUV0"/>
<feature type="compositionally biased region" description="Polar residues" evidence="1">
    <location>
        <begin position="390"/>
        <end position="406"/>
    </location>
</feature>